<evidence type="ECO:0008006" key="3">
    <source>
        <dbReference type="Google" id="ProtNLM"/>
    </source>
</evidence>
<feature type="transmembrane region" description="Helical" evidence="1">
    <location>
        <begin position="32"/>
        <end position="51"/>
    </location>
</feature>
<reference evidence="2" key="1">
    <citation type="submission" date="2018-10" db="EMBL/GenBank/DDBJ databases">
        <title>Hidden diversity of soil giant viruses.</title>
        <authorList>
            <person name="Schulz F."/>
            <person name="Alteio L."/>
            <person name="Goudeau D."/>
            <person name="Ryan E.M."/>
            <person name="Malmstrom R.R."/>
            <person name="Blanchard J."/>
            <person name="Woyke T."/>
        </authorList>
    </citation>
    <scope>NUCLEOTIDE SEQUENCE</scope>
    <source>
        <strain evidence="2">EDV1</strain>
    </source>
</reference>
<feature type="transmembrane region" description="Helical" evidence="1">
    <location>
        <begin position="248"/>
        <end position="272"/>
    </location>
</feature>
<keyword evidence="1" id="KW-1133">Transmembrane helix</keyword>
<accession>A0A3G4ZWA2</accession>
<dbReference type="EMBL" id="MK072086">
    <property type="protein sequence ID" value="AYV78634.1"/>
    <property type="molecule type" value="Genomic_DNA"/>
</dbReference>
<feature type="transmembrane region" description="Helical" evidence="1">
    <location>
        <begin position="71"/>
        <end position="91"/>
    </location>
</feature>
<organism evidence="2">
    <name type="scientific">Edafosvirus sp</name>
    <dbReference type="NCBI Taxonomy" id="2487765"/>
    <lineage>
        <taxon>Viruses</taxon>
        <taxon>Varidnaviria</taxon>
        <taxon>Bamfordvirae</taxon>
        <taxon>Nucleocytoviricota</taxon>
        <taxon>Megaviricetes</taxon>
        <taxon>Imitervirales</taxon>
        <taxon>Mimiviridae</taxon>
        <taxon>Klosneuvirinae</taxon>
    </lineage>
</organism>
<keyword evidence="1" id="KW-0812">Transmembrane</keyword>
<feature type="transmembrane region" description="Helical" evidence="1">
    <location>
        <begin position="216"/>
        <end position="236"/>
    </location>
</feature>
<feature type="transmembrane region" description="Helical" evidence="1">
    <location>
        <begin position="190"/>
        <end position="210"/>
    </location>
</feature>
<evidence type="ECO:0000313" key="2">
    <source>
        <dbReference type="EMBL" id="AYV78634.1"/>
    </source>
</evidence>
<gene>
    <name evidence="2" type="ORF">Edafosvirus21_13</name>
</gene>
<evidence type="ECO:0000256" key="1">
    <source>
        <dbReference type="SAM" id="Phobius"/>
    </source>
</evidence>
<keyword evidence="1" id="KW-0472">Membrane</keyword>
<feature type="transmembrane region" description="Helical" evidence="1">
    <location>
        <begin position="278"/>
        <end position="302"/>
    </location>
</feature>
<protein>
    <recommendedName>
        <fullName evidence="3">Transmembrane protein</fullName>
    </recommendedName>
</protein>
<sequence>MTNMLAKFMDYIKTAYGSTVIHEKNEAQKYFVYQKACIICFVPLYILFVIIRTASEFVELKDNLNVNTNIYIIQQIFWFFACVLLLTALYIGENQIYKSIRIVTSAWISILCSVLITASIPYSASVGEPKIDYTNIETMWATMLQNLTSVWPTIQYTMLFLFAFAYGIIRASNSIPDCLVRFGIKKPTEINGLSFLTQFGATGFISGYLIAQRWSFIDPAVPFYLVLWNTITLLKLIKNQNIKKYMPYTIYGIKGLIIFFMIVKLITVYGFAELFGFIWLNFVLYIVPLLLTIISSLIVIVITSLMTRLMFIAIYVNNYDNTLLPIDELLRV</sequence>
<feature type="transmembrane region" description="Helical" evidence="1">
    <location>
        <begin position="103"/>
        <end position="124"/>
    </location>
</feature>
<feature type="transmembrane region" description="Helical" evidence="1">
    <location>
        <begin position="149"/>
        <end position="169"/>
    </location>
</feature>
<name>A0A3G4ZWA2_9VIRU</name>
<proteinExistence type="predicted"/>